<protein>
    <submittedName>
        <fullName evidence="3">GDP-mannose 4,6-dehydratase</fullName>
    </submittedName>
</protein>
<accession>A0A8J3ILF1</accession>
<dbReference type="Proteomes" id="UP000597444">
    <property type="component" value="Unassembled WGS sequence"/>
</dbReference>
<sequence>MTTTTYLVTGGAGFIGSHIAEALLKQGHTVRIFDNLATGRKSNLEPLMECPSGKLELLYGDLRDKGAVRAAMDDIEVVFHQGALASVPRSIADPVASLETNINGTHHVLLAARDAGVRRVVYASSSSVYGNTPTLPKHEDMPPAPMSPYAAHKLSGELLCQVFTQVYGLETVALRYFNVFGPRQDPYSAYAAVIPIFLQALIEGRRPIIFGDGEQTRDFTYIDNVVQANLQAAVAPAAVGMAINIGCTQSVSLNTILHQMEQLLGTHTEAEYQEPRPGDVHDSLADIQRARSLLGYEPAISFQEGLTRTVAALHVSVA</sequence>
<dbReference type="AlphaFoldDB" id="A0A8J3ILF1"/>
<dbReference type="CDD" id="cd05256">
    <property type="entry name" value="UDP_AE_SDR_e"/>
    <property type="match status" value="1"/>
</dbReference>
<feature type="domain" description="NAD-dependent epimerase/dehydratase" evidence="2">
    <location>
        <begin position="7"/>
        <end position="246"/>
    </location>
</feature>
<keyword evidence="4" id="KW-1185">Reference proteome</keyword>
<dbReference type="SUPFAM" id="SSF51735">
    <property type="entry name" value="NAD(P)-binding Rossmann-fold domains"/>
    <property type="match status" value="1"/>
</dbReference>
<name>A0A8J3ILF1_9CHLR</name>
<dbReference type="RefSeq" id="WP_220202567.1">
    <property type="nucleotide sequence ID" value="NZ_BNJK01000001.1"/>
</dbReference>
<dbReference type="PRINTS" id="PR01713">
    <property type="entry name" value="NUCEPIMERASE"/>
</dbReference>
<dbReference type="PANTHER" id="PTHR43000">
    <property type="entry name" value="DTDP-D-GLUCOSE 4,6-DEHYDRATASE-RELATED"/>
    <property type="match status" value="1"/>
</dbReference>
<organism evidence="3 4">
    <name type="scientific">Reticulibacter mediterranei</name>
    <dbReference type="NCBI Taxonomy" id="2778369"/>
    <lineage>
        <taxon>Bacteria</taxon>
        <taxon>Bacillati</taxon>
        <taxon>Chloroflexota</taxon>
        <taxon>Ktedonobacteria</taxon>
        <taxon>Ktedonobacterales</taxon>
        <taxon>Reticulibacteraceae</taxon>
        <taxon>Reticulibacter</taxon>
    </lineage>
</organism>
<proteinExistence type="inferred from homology"/>
<dbReference type="Gene3D" id="3.90.25.10">
    <property type="entry name" value="UDP-galactose 4-epimerase, domain 1"/>
    <property type="match status" value="1"/>
</dbReference>
<dbReference type="InterPro" id="IPR036291">
    <property type="entry name" value="NAD(P)-bd_dom_sf"/>
</dbReference>
<dbReference type="EMBL" id="BNJK01000001">
    <property type="protein sequence ID" value="GHO91686.1"/>
    <property type="molecule type" value="Genomic_DNA"/>
</dbReference>
<dbReference type="Pfam" id="PF01370">
    <property type="entry name" value="Epimerase"/>
    <property type="match status" value="1"/>
</dbReference>
<comment type="caution">
    <text evidence="3">The sequence shown here is derived from an EMBL/GenBank/DDBJ whole genome shotgun (WGS) entry which is preliminary data.</text>
</comment>
<dbReference type="InterPro" id="IPR001509">
    <property type="entry name" value="Epimerase_deHydtase"/>
</dbReference>
<evidence type="ECO:0000313" key="4">
    <source>
        <dbReference type="Proteomes" id="UP000597444"/>
    </source>
</evidence>
<reference evidence="3" key="1">
    <citation type="submission" date="2020-10" db="EMBL/GenBank/DDBJ databases">
        <title>Taxonomic study of unclassified bacteria belonging to the class Ktedonobacteria.</title>
        <authorList>
            <person name="Yabe S."/>
            <person name="Wang C.M."/>
            <person name="Zheng Y."/>
            <person name="Sakai Y."/>
            <person name="Cavaletti L."/>
            <person name="Monciardini P."/>
            <person name="Donadio S."/>
        </authorList>
    </citation>
    <scope>NUCLEOTIDE SEQUENCE</scope>
    <source>
        <strain evidence="3">ID150040</strain>
    </source>
</reference>
<evidence type="ECO:0000256" key="1">
    <source>
        <dbReference type="ARBA" id="ARBA00007637"/>
    </source>
</evidence>
<evidence type="ECO:0000259" key="2">
    <source>
        <dbReference type="Pfam" id="PF01370"/>
    </source>
</evidence>
<evidence type="ECO:0000313" key="3">
    <source>
        <dbReference type="EMBL" id="GHO91686.1"/>
    </source>
</evidence>
<gene>
    <name evidence="3" type="ORF">KSF_017340</name>
</gene>
<comment type="similarity">
    <text evidence="1">Belongs to the NAD(P)-dependent epimerase/dehydratase family.</text>
</comment>
<dbReference type="Gene3D" id="3.40.50.720">
    <property type="entry name" value="NAD(P)-binding Rossmann-like Domain"/>
    <property type="match status" value="1"/>
</dbReference>